<organism evidence="5">
    <name type="scientific">Eucalyptus grandis</name>
    <name type="common">Flooded gum</name>
    <dbReference type="NCBI Taxonomy" id="71139"/>
    <lineage>
        <taxon>Eukaryota</taxon>
        <taxon>Viridiplantae</taxon>
        <taxon>Streptophyta</taxon>
        <taxon>Embryophyta</taxon>
        <taxon>Tracheophyta</taxon>
        <taxon>Spermatophyta</taxon>
        <taxon>Magnoliopsida</taxon>
        <taxon>eudicotyledons</taxon>
        <taxon>Gunneridae</taxon>
        <taxon>Pentapetalae</taxon>
        <taxon>rosids</taxon>
        <taxon>malvids</taxon>
        <taxon>Myrtales</taxon>
        <taxon>Myrtaceae</taxon>
        <taxon>Myrtoideae</taxon>
        <taxon>Eucalypteae</taxon>
        <taxon>Eucalyptus</taxon>
    </lineage>
</organism>
<evidence type="ECO:0000256" key="2">
    <source>
        <dbReference type="ARBA" id="ARBA00022801"/>
    </source>
</evidence>
<dbReference type="GO" id="GO:0016787">
    <property type="term" value="F:hydrolase activity"/>
    <property type="evidence" value="ECO:0007669"/>
    <property type="project" value="UniProtKB-KW"/>
</dbReference>
<feature type="region of interest" description="Disordered" evidence="3">
    <location>
        <begin position="272"/>
        <end position="293"/>
    </location>
</feature>
<dbReference type="OMA" id="RMRPWCA"/>
<keyword evidence="2" id="KW-0378">Hydrolase</keyword>
<feature type="domain" description="AB hydrolase-1" evidence="4">
    <location>
        <begin position="24"/>
        <end position="262"/>
    </location>
</feature>
<dbReference type="SUPFAM" id="SSF53474">
    <property type="entry name" value="alpha/beta-Hydrolases"/>
    <property type="match status" value="1"/>
</dbReference>
<dbReference type="FunCoup" id="A0A059CW90">
    <property type="interactions" value="2"/>
</dbReference>
<evidence type="ECO:0000256" key="3">
    <source>
        <dbReference type="SAM" id="MobiDB-lite"/>
    </source>
</evidence>
<dbReference type="Gene3D" id="3.40.50.1820">
    <property type="entry name" value="alpha/beta hydrolase"/>
    <property type="match status" value="1"/>
</dbReference>
<dbReference type="EMBL" id="KK198755">
    <property type="protein sequence ID" value="KCW82753.1"/>
    <property type="molecule type" value="Genomic_DNA"/>
</dbReference>
<dbReference type="InterPro" id="IPR029058">
    <property type="entry name" value="AB_hydrolase_fold"/>
</dbReference>
<reference evidence="5" key="1">
    <citation type="submission" date="2013-07" db="EMBL/GenBank/DDBJ databases">
        <title>The genome of Eucalyptus grandis.</title>
        <authorList>
            <person name="Schmutz J."/>
            <person name="Hayes R."/>
            <person name="Myburg A."/>
            <person name="Tuskan G."/>
            <person name="Grattapaglia D."/>
            <person name="Rokhsar D.S."/>
        </authorList>
    </citation>
    <scope>NUCLEOTIDE SEQUENCE</scope>
    <source>
        <tissue evidence="5">Leaf extractions</tissue>
    </source>
</reference>
<sequence length="293" mass="32030">MAVPAKVLSSSMNARTTGSGDETIVLAHGFGGDQSLWDKISPSLAKHYQVLSFDWCFSGAVEDKNLFDPAKYSTYDAYADDLIALLDERSLKSVIFLGHSMSGMIGCIASIKRPELFQRLMLLLASPRYLNLGDYAGGFEESQIDDMVSSIRSNYQEWVENFTPAIVDPKDPPSVDKFRQCLCSMKPEVAASLAESIFRSDHRHILANVTVPCTIIQVTNDMAVPASVAHYMKEKISGPSTVEMIEGTGHFPQLTAHEQLLDVLRRALGFDAPGREDAPAPTVSTGPVEHGCD</sequence>
<evidence type="ECO:0000256" key="1">
    <source>
        <dbReference type="ARBA" id="ARBA00008645"/>
    </source>
</evidence>
<comment type="similarity">
    <text evidence="1">Belongs to the AB hydrolase superfamily.</text>
</comment>
<dbReference type="InterPro" id="IPR000073">
    <property type="entry name" value="AB_hydrolase_1"/>
</dbReference>
<dbReference type="AlphaFoldDB" id="A0A059CW90"/>
<accession>A0A059CW90</accession>
<evidence type="ECO:0000313" key="5">
    <source>
        <dbReference type="EMBL" id="KCW82753.1"/>
    </source>
</evidence>
<dbReference type="InParanoid" id="A0A059CW90"/>
<gene>
    <name evidence="5" type="ORF">EUGRSUZ_C04133</name>
</gene>
<dbReference type="STRING" id="71139.A0A059CW90"/>
<name>A0A059CW90_EUCGR</name>
<dbReference type="eggNOG" id="ENOG502QUXK">
    <property type="taxonomic scope" value="Eukaryota"/>
</dbReference>
<evidence type="ECO:0000259" key="4">
    <source>
        <dbReference type="Pfam" id="PF12697"/>
    </source>
</evidence>
<dbReference type="OrthoDB" id="408373at2759"/>
<proteinExistence type="inferred from homology"/>
<dbReference type="FunFam" id="3.40.50.1820:FF:000042">
    <property type="entry name" value="probable strigolactone esterase DAD2"/>
    <property type="match status" value="1"/>
</dbReference>
<dbReference type="PANTHER" id="PTHR43039">
    <property type="entry name" value="ESTERASE-RELATED"/>
    <property type="match status" value="1"/>
</dbReference>
<dbReference type="Gramene" id="KCW82753">
    <property type="protein sequence ID" value="KCW82753"/>
    <property type="gene ID" value="EUGRSUZ_C04133"/>
</dbReference>
<protein>
    <recommendedName>
        <fullName evidence="4">AB hydrolase-1 domain-containing protein</fullName>
    </recommendedName>
</protein>
<dbReference type="KEGG" id="egr:104438468"/>
<dbReference type="Pfam" id="PF12697">
    <property type="entry name" value="Abhydrolase_6"/>
    <property type="match status" value="1"/>
</dbReference>